<dbReference type="Proteomes" id="UP000321746">
    <property type="component" value="Unassembled WGS sequence"/>
</dbReference>
<accession>A0A511XMM4</accession>
<comment type="caution">
    <text evidence="2">The sequence shown here is derived from an EMBL/GenBank/DDBJ whole genome shotgun (WGS) entry which is preliminary data.</text>
</comment>
<proteinExistence type="predicted"/>
<gene>
    <name evidence="2" type="ORF">AOE01nite_24120</name>
</gene>
<dbReference type="AlphaFoldDB" id="A0A511XMM4"/>
<reference evidence="2 3" key="1">
    <citation type="submission" date="2019-07" db="EMBL/GenBank/DDBJ databases">
        <title>Whole genome shotgun sequence of Acetobacter oeni NBRC 105207.</title>
        <authorList>
            <person name="Hosoyama A."/>
            <person name="Uohara A."/>
            <person name="Ohji S."/>
            <person name="Ichikawa N."/>
        </authorList>
    </citation>
    <scope>NUCLEOTIDE SEQUENCE [LARGE SCALE GENOMIC DNA]</scope>
    <source>
        <strain evidence="2 3">NBRC 105207</strain>
    </source>
</reference>
<protein>
    <submittedName>
        <fullName evidence="2">Uncharacterized protein</fullName>
    </submittedName>
</protein>
<name>A0A511XMM4_9PROT</name>
<sequence length="71" mass="8025">MLKRTATALAKESAWRFNALRCRNDDLFRNSTVTTCAPRQHPITRSGKRNENQAGSISRIGWPRQTISPIA</sequence>
<feature type="region of interest" description="Disordered" evidence="1">
    <location>
        <begin position="38"/>
        <end position="71"/>
    </location>
</feature>
<organism evidence="2 3">
    <name type="scientific">Acetobacter oeni</name>
    <dbReference type="NCBI Taxonomy" id="304077"/>
    <lineage>
        <taxon>Bacteria</taxon>
        <taxon>Pseudomonadati</taxon>
        <taxon>Pseudomonadota</taxon>
        <taxon>Alphaproteobacteria</taxon>
        <taxon>Acetobacterales</taxon>
        <taxon>Acetobacteraceae</taxon>
        <taxon>Acetobacter</taxon>
    </lineage>
</organism>
<keyword evidence="3" id="KW-1185">Reference proteome</keyword>
<dbReference type="EMBL" id="BJYG01000035">
    <property type="protein sequence ID" value="GEN64188.1"/>
    <property type="molecule type" value="Genomic_DNA"/>
</dbReference>
<evidence type="ECO:0000256" key="1">
    <source>
        <dbReference type="SAM" id="MobiDB-lite"/>
    </source>
</evidence>
<evidence type="ECO:0000313" key="2">
    <source>
        <dbReference type="EMBL" id="GEN64188.1"/>
    </source>
</evidence>
<evidence type="ECO:0000313" key="3">
    <source>
        <dbReference type="Proteomes" id="UP000321746"/>
    </source>
</evidence>